<dbReference type="RefSeq" id="WP_268882507.1">
    <property type="nucleotide sequence ID" value="NZ_CP114029.1"/>
</dbReference>
<feature type="domain" description="TIR" evidence="1">
    <location>
        <begin position="1"/>
        <end position="142"/>
    </location>
</feature>
<dbReference type="PROSITE" id="PS50104">
    <property type="entry name" value="TIR"/>
    <property type="match status" value="1"/>
</dbReference>
<dbReference type="Pfam" id="PF13676">
    <property type="entry name" value="TIR_2"/>
    <property type="match status" value="1"/>
</dbReference>
<name>A0ABY7C4C1_9HYPH</name>
<sequence length="311" mass="34757">MTSVFFSYSHADEALRDRLEKGLAMLKRQSAIDTWHDRRIPAGDVVDSSIDAAMEAADVVLLLVSPDFLASSYCYDVEMKRAMERHERREARLIPIILRPCDWQESPLRSLLATPRDGKPITKWADMDEAFQDVVASIRAALPKQQAAAVAPPPMSGAVREPMPRSSNLRLAKSFTQANQDRFLDDAFEFMARFFEGSLTELQARNQGIETTYKRVDGNHFTAVIYRDGDAKARCKISLGGMFGNGIAFSYNDRGNDNGMNENLSVVVDDHGMFLRALGFGHMGSAKDQNLTSEGASEYYWDMLVGPLQSR</sequence>
<accession>A0ABY7C4C1</accession>
<keyword evidence="3" id="KW-1185">Reference proteome</keyword>
<dbReference type="InterPro" id="IPR035897">
    <property type="entry name" value="Toll_tir_struct_dom_sf"/>
</dbReference>
<dbReference type="SUPFAM" id="SSF52200">
    <property type="entry name" value="Toll/Interleukin receptor TIR domain"/>
    <property type="match status" value="1"/>
</dbReference>
<organism evidence="2 3">
    <name type="scientific">Jiella pelagia</name>
    <dbReference type="NCBI Taxonomy" id="2986949"/>
    <lineage>
        <taxon>Bacteria</taxon>
        <taxon>Pseudomonadati</taxon>
        <taxon>Pseudomonadota</taxon>
        <taxon>Alphaproteobacteria</taxon>
        <taxon>Hyphomicrobiales</taxon>
        <taxon>Aurantimonadaceae</taxon>
        <taxon>Jiella</taxon>
    </lineage>
</organism>
<gene>
    <name evidence="2" type="ORF">OH818_07895</name>
</gene>
<evidence type="ECO:0000313" key="2">
    <source>
        <dbReference type="EMBL" id="WAP70056.1"/>
    </source>
</evidence>
<evidence type="ECO:0000259" key="1">
    <source>
        <dbReference type="PROSITE" id="PS50104"/>
    </source>
</evidence>
<dbReference type="Proteomes" id="UP001164020">
    <property type="component" value="Chromosome"/>
</dbReference>
<proteinExistence type="predicted"/>
<dbReference type="Gene3D" id="3.40.50.10140">
    <property type="entry name" value="Toll/interleukin-1 receptor homology (TIR) domain"/>
    <property type="match status" value="1"/>
</dbReference>
<dbReference type="SMART" id="SM00255">
    <property type="entry name" value="TIR"/>
    <property type="match status" value="1"/>
</dbReference>
<dbReference type="EMBL" id="CP114029">
    <property type="protein sequence ID" value="WAP70056.1"/>
    <property type="molecule type" value="Genomic_DNA"/>
</dbReference>
<evidence type="ECO:0000313" key="3">
    <source>
        <dbReference type="Proteomes" id="UP001164020"/>
    </source>
</evidence>
<reference evidence="2" key="1">
    <citation type="submission" date="2022-12" db="EMBL/GenBank/DDBJ databases">
        <title>Jiella pelagia sp. nov., isolated from phosphonate enriched culture of Northwest Pacific surface seawater.</title>
        <authorList>
            <person name="Shin D.Y."/>
            <person name="Hwang C.Y."/>
        </authorList>
    </citation>
    <scope>NUCLEOTIDE SEQUENCE</scope>
    <source>
        <strain evidence="2">HL-NP1</strain>
    </source>
</reference>
<keyword evidence="2" id="KW-0675">Receptor</keyword>
<dbReference type="InterPro" id="IPR000157">
    <property type="entry name" value="TIR_dom"/>
</dbReference>
<protein>
    <submittedName>
        <fullName evidence="2">Toll/interleukin-1 receptor domain-containing protein</fullName>
    </submittedName>
</protein>